<evidence type="ECO:0000256" key="5">
    <source>
        <dbReference type="SAM" id="MobiDB-lite"/>
    </source>
</evidence>
<sequence length="721" mass="77712">MDRECVSALPRVCEVLAASGGSLPDDTSLEKLLDWFTELSVSLLEACPCLLGFVSAVVSNDAASEPSVLSFTLKLTGLLAASEDGFKVLQAAGLWEDPCIRIGWIQGLRTMLQHSQALDFFVQADFTEPLLQLQTDTSLFVASAASQTLAHVLLLCQSVPSPEGRHRETIPVETDGKYSAVVAGFCDYLKKSLLLCSCSRSASVLSDGAAEEENLLRLHDLYQSDKRPAGNVHGEFEDRRARPSSGFLIDANPLVFLTFPSQAPDCLPCSPAEIVSAVLSVLRLCSGDSPSSSPGCAEVLRNVTGSGRVQKCALDALSALTAQRRYNSPAAASDSFLRDTSTCAALCKDSSLSDLVQVVRKRVCDVRWEVRDSTVEFLGHLAAAPASLASDKEKARNALECLPGGRCATVPLLQEALQDPEGYVRASSVSALHHLSRRCAETSLHEGAEKIVTRLLEILSQDTQGFSRRAVIRFFVAWISSCSSPSSCSLLTQSIPSILSRGSADLDWEVKVHTLELAELLLDRASESRRHPYAVTPDRTSTHARAVESDPVSMLNSLVDQGVFSALLSGLVDCDRPVGLKACQLLIRLRDTVCPLLLGDQDVSDALVSGSRASCELPGCGWAREVRRILGTATAPRNVHGADGLGPEDRGEEEEEEPAVRVGVCDALRRLRLDERLAVLAQSSDHVHNSPLSLLQDILTVSRTKTHLDSQLGQEVIVDCY</sequence>
<evidence type="ECO:0000256" key="3">
    <source>
        <dbReference type="ARBA" id="ARBA00061308"/>
    </source>
</evidence>
<feature type="repeat" description="HEAT" evidence="4">
    <location>
        <begin position="409"/>
        <end position="446"/>
    </location>
</feature>
<dbReference type="GeneTree" id="ENSGT00390000017551"/>
<dbReference type="Gene3D" id="1.25.10.10">
    <property type="entry name" value="Leucine-rich Repeat Variant"/>
    <property type="match status" value="1"/>
</dbReference>
<dbReference type="Proteomes" id="UP000264800">
    <property type="component" value="Unplaced"/>
</dbReference>
<keyword evidence="2" id="KW-0963">Cytoplasm</keyword>
<dbReference type="PROSITE" id="PS50077">
    <property type="entry name" value="HEAT_REPEAT"/>
    <property type="match status" value="1"/>
</dbReference>
<evidence type="ECO:0000256" key="1">
    <source>
        <dbReference type="ARBA" id="ARBA00004496"/>
    </source>
</evidence>
<accession>A0A3Q3A105</accession>
<feature type="region of interest" description="Disordered" evidence="5">
    <location>
        <begin position="637"/>
        <end position="657"/>
    </location>
</feature>
<dbReference type="GO" id="GO:0006974">
    <property type="term" value="P:DNA damage response"/>
    <property type="evidence" value="ECO:0007669"/>
    <property type="project" value="InterPro"/>
</dbReference>
<dbReference type="GO" id="GO:0005737">
    <property type="term" value="C:cytoplasm"/>
    <property type="evidence" value="ECO:0007669"/>
    <property type="project" value="UniProtKB-SubCell"/>
</dbReference>
<dbReference type="Ensembl" id="ENSKMAT00000010017.1">
    <property type="protein sequence ID" value="ENSKMAP00000009858.1"/>
    <property type="gene ID" value="ENSKMAG00000007384.1"/>
</dbReference>
<keyword evidence="7" id="KW-1185">Reference proteome</keyword>
<dbReference type="InterPro" id="IPR016024">
    <property type="entry name" value="ARM-type_fold"/>
</dbReference>
<protein>
    <submittedName>
        <fullName evidence="6">BRCA1-associated ATM activator 1</fullName>
    </submittedName>
</protein>
<dbReference type="SUPFAM" id="SSF48371">
    <property type="entry name" value="ARM repeat"/>
    <property type="match status" value="1"/>
</dbReference>
<organism evidence="6 7">
    <name type="scientific">Kryptolebias marmoratus</name>
    <name type="common">Mangrove killifish</name>
    <name type="synonym">Rivulus marmoratus</name>
    <dbReference type="NCBI Taxonomy" id="37003"/>
    <lineage>
        <taxon>Eukaryota</taxon>
        <taxon>Metazoa</taxon>
        <taxon>Chordata</taxon>
        <taxon>Craniata</taxon>
        <taxon>Vertebrata</taxon>
        <taxon>Euteleostomi</taxon>
        <taxon>Actinopterygii</taxon>
        <taxon>Neopterygii</taxon>
        <taxon>Teleostei</taxon>
        <taxon>Neoteleostei</taxon>
        <taxon>Acanthomorphata</taxon>
        <taxon>Ovalentaria</taxon>
        <taxon>Atherinomorphae</taxon>
        <taxon>Cyprinodontiformes</taxon>
        <taxon>Rivulidae</taxon>
        <taxon>Kryptolebias</taxon>
    </lineage>
</organism>
<evidence type="ECO:0000313" key="6">
    <source>
        <dbReference type="Ensembl" id="ENSKMAP00000009858.1"/>
    </source>
</evidence>
<dbReference type="GO" id="GO:0005634">
    <property type="term" value="C:nucleus"/>
    <property type="evidence" value="ECO:0007669"/>
    <property type="project" value="TreeGrafter"/>
</dbReference>
<evidence type="ECO:0000313" key="7">
    <source>
        <dbReference type="Proteomes" id="UP000264800"/>
    </source>
</evidence>
<reference evidence="6" key="2">
    <citation type="submission" date="2025-09" db="UniProtKB">
        <authorList>
            <consortium name="Ensembl"/>
        </authorList>
    </citation>
    <scope>IDENTIFICATION</scope>
</reference>
<dbReference type="GO" id="GO:0008283">
    <property type="term" value="P:cell population proliferation"/>
    <property type="evidence" value="ECO:0007669"/>
    <property type="project" value="InterPro"/>
</dbReference>
<dbReference type="AlphaFoldDB" id="A0A3Q3A105"/>
<dbReference type="PANTHER" id="PTHR21331">
    <property type="entry name" value="BRCA1-ASSOCIATED ATM ACTIVATOR 1"/>
    <property type="match status" value="1"/>
</dbReference>
<dbReference type="InterPro" id="IPR021133">
    <property type="entry name" value="HEAT_type_2"/>
</dbReference>
<reference evidence="6" key="1">
    <citation type="submission" date="2025-08" db="UniProtKB">
        <authorList>
            <consortium name="Ensembl"/>
        </authorList>
    </citation>
    <scope>IDENTIFICATION</scope>
</reference>
<dbReference type="InterPro" id="IPR011989">
    <property type="entry name" value="ARM-like"/>
</dbReference>
<proteinExistence type="inferred from homology"/>
<dbReference type="InterPro" id="IPR038904">
    <property type="entry name" value="BRAT1"/>
</dbReference>
<comment type="similarity">
    <text evidence="3">Belongs to the BRAT1 family.</text>
</comment>
<name>A0A3Q3A105_KRYMA</name>
<evidence type="ECO:0000256" key="2">
    <source>
        <dbReference type="ARBA" id="ARBA00022490"/>
    </source>
</evidence>
<gene>
    <name evidence="6" type="primary">BRAT1</name>
</gene>
<comment type="subcellular location">
    <subcellularLocation>
        <location evidence="1">Cytoplasm</location>
    </subcellularLocation>
</comment>
<evidence type="ECO:0000256" key="4">
    <source>
        <dbReference type="PROSITE-ProRule" id="PRU00103"/>
    </source>
</evidence>
<dbReference type="PANTHER" id="PTHR21331:SF2">
    <property type="entry name" value="BRCA1-ASSOCIATED ATM ACTIVATOR 1"/>
    <property type="match status" value="1"/>
</dbReference>